<dbReference type="GO" id="GO:0008270">
    <property type="term" value="F:zinc ion binding"/>
    <property type="evidence" value="ECO:0007669"/>
    <property type="project" value="InterPro"/>
</dbReference>
<dbReference type="InterPro" id="IPR038071">
    <property type="entry name" value="UROD/MetE-like_sf"/>
</dbReference>
<comment type="caution">
    <text evidence="2">The sequence shown here is derived from an EMBL/GenBank/DDBJ whole genome shotgun (WGS) entry which is preliminary data.</text>
</comment>
<accession>A0A3S3ALK8</accession>
<dbReference type="EMBL" id="RKLP01000001">
    <property type="protein sequence ID" value="RVW11242.1"/>
    <property type="molecule type" value="Genomic_DNA"/>
</dbReference>
<evidence type="ECO:0000313" key="3">
    <source>
        <dbReference type="Proteomes" id="UP000286208"/>
    </source>
</evidence>
<dbReference type="Pfam" id="PF01717">
    <property type="entry name" value="Meth_synt_2"/>
    <property type="match status" value="1"/>
</dbReference>
<dbReference type="SUPFAM" id="SSF51726">
    <property type="entry name" value="UROD/MetE-like"/>
    <property type="match status" value="1"/>
</dbReference>
<reference evidence="2 3" key="1">
    <citation type="submission" date="2018-11" db="EMBL/GenBank/DDBJ databases">
        <title>Rhodococcus spongicola sp. nov. and Rhodococcus xishaensis sp. nov. from marine sponges.</title>
        <authorList>
            <person name="Li L."/>
            <person name="Lin H.W."/>
        </authorList>
    </citation>
    <scope>NUCLEOTIDE SEQUENCE [LARGE SCALE GENOMIC DNA]</scope>
    <source>
        <strain evidence="2 3">CCTCC AB2014297</strain>
    </source>
</reference>
<proteinExistence type="predicted"/>
<dbReference type="RefSeq" id="WP_127914350.1">
    <property type="nucleotide sequence ID" value="NZ_RKLP01000001.1"/>
</dbReference>
<dbReference type="Gene3D" id="3.20.20.210">
    <property type="match status" value="1"/>
</dbReference>
<evidence type="ECO:0000313" key="2">
    <source>
        <dbReference type="EMBL" id="RVW11242.1"/>
    </source>
</evidence>
<gene>
    <name evidence="2" type="ORF">EGT67_02015</name>
</gene>
<dbReference type="CDD" id="cd03310">
    <property type="entry name" value="CIMS_like"/>
    <property type="match status" value="1"/>
</dbReference>
<dbReference type="GO" id="GO:0003871">
    <property type="term" value="F:5-methyltetrahydropteroyltriglutamate-homocysteine S-methyltransferase activity"/>
    <property type="evidence" value="ECO:0007669"/>
    <property type="project" value="InterPro"/>
</dbReference>
<dbReference type="Proteomes" id="UP000286208">
    <property type="component" value="Unassembled WGS sequence"/>
</dbReference>
<dbReference type="OrthoDB" id="5242426at2"/>
<protein>
    <submittedName>
        <fullName evidence="2">Methionine synthase</fullName>
    </submittedName>
</protein>
<dbReference type="AlphaFoldDB" id="A0A3S3ALK8"/>
<feature type="domain" description="Cobalamin-independent methionine synthase MetE C-terminal/archaeal" evidence="1">
    <location>
        <begin position="12"/>
        <end position="330"/>
    </location>
</feature>
<sequence length="343" mass="35649">MTDARIPVGVATGVGSWPGTDPRAAAEIVVGELPALPHLPELPARGIGADMIGRAAALLVDMPLDTSTTGYRLAQRVGAATRTARDLLARDLDALEEAWELAGRRGTDQPVKVQAVGPLTLASQVELFGGHRVLTDRGALRDVTESLAEGIAAHVAAAARRLESPIVVQLDEPALPAVLAGSLPGVSILQAPRALPEPEALDLLQRAIERVGAPVLVHCCGSDVPWALLRGSGAAMVGFDVSALRTSDLDGVGELLDAGVDLAFGLVPTTAPDRAPGWRELAEPATRLLDRLGFSRELLSSRVTVTPSCGLAGASLEWARAALRSANELTRAFADGADPDEKS</sequence>
<evidence type="ECO:0000259" key="1">
    <source>
        <dbReference type="Pfam" id="PF01717"/>
    </source>
</evidence>
<keyword evidence="3" id="KW-1185">Reference proteome</keyword>
<organism evidence="2 3">
    <name type="scientific">Prescottella agglutinans</name>
    <dbReference type="NCBI Taxonomy" id="1644129"/>
    <lineage>
        <taxon>Bacteria</taxon>
        <taxon>Bacillati</taxon>
        <taxon>Actinomycetota</taxon>
        <taxon>Actinomycetes</taxon>
        <taxon>Mycobacteriales</taxon>
        <taxon>Nocardiaceae</taxon>
        <taxon>Prescottella</taxon>
    </lineage>
</organism>
<name>A0A3S3ALK8_9NOCA</name>
<dbReference type="GO" id="GO:0009086">
    <property type="term" value="P:methionine biosynthetic process"/>
    <property type="evidence" value="ECO:0007669"/>
    <property type="project" value="InterPro"/>
</dbReference>
<dbReference type="InterPro" id="IPR002629">
    <property type="entry name" value="Met_Synth_C/arc"/>
</dbReference>